<evidence type="ECO:0008006" key="6">
    <source>
        <dbReference type="Google" id="ProtNLM"/>
    </source>
</evidence>
<dbReference type="GeneID" id="83216035"/>
<name>A0AAD7V012_9FUNG</name>
<evidence type="ECO:0000256" key="1">
    <source>
        <dbReference type="ARBA" id="ARBA00022723"/>
    </source>
</evidence>
<feature type="region of interest" description="Disordered" evidence="3">
    <location>
        <begin position="177"/>
        <end position="447"/>
    </location>
</feature>
<dbReference type="EMBL" id="JARTCD010000046">
    <property type="protein sequence ID" value="KAJ8655742.1"/>
    <property type="molecule type" value="Genomic_DNA"/>
</dbReference>
<evidence type="ECO:0000313" key="4">
    <source>
        <dbReference type="EMBL" id="KAJ8655742.1"/>
    </source>
</evidence>
<proteinExistence type="predicted"/>
<sequence length="640" mass="71666">MNVYDTRLDSFYNSSAKWPHSRKLAENLALCGFYLVRNGRAPDTVRCFLCNVELSGWKRSSDAKKRHAKASPNCAWVVLQYPDGTRMLETTDDTLPRSQDMRTARLWTFSKNAYWPPASYNKNRLPAQTKLADAGFYFSPTLDAPIKVTCPYCLVSITKMDRSTNLVKKHEELSPDCPFFQFTPSTRRSERRMGSSTPKDNNNNTTTAYSGIKRKSSAVDDSTAVPAAKAPTRPRSGRLTSGRRRTRADDDVSTKRPSSSSSSSIPSTTRNIVTQSNRALSQPKTRSSDNTNRHRVDKDDTGSSSKREDGSAANNKKPSLDDSIWDIGKTYKKKEAARAHNPHTYSKKDRARNAPILPDTFRNFINESSQSRDPTPEPAVENTNHQNPSTSTPKAPSPEPETTPIQQPSTRNDSDVFVKPADIKRKEPSSQGSSSQSSLDDTTTHFDNQNDHLQHLLFRTSTPHAHSFWDDDDNDASALANMTFSPIRPRDFSIQSTLINTPRTTDTRLQPISTPAASTNTREEHETYMRERLRRLEPPTSPTLSHTKPSPAAPTTSSLENESQQKHVDLFDEPSISDSTTGMTPEELDLSVDQFYMNLFQENARPLQCLGEELASALETQVNEMINVNDENDNSTSMND</sequence>
<evidence type="ECO:0000256" key="3">
    <source>
        <dbReference type="SAM" id="MobiDB-lite"/>
    </source>
</evidence>
<feature type="compositionally biased region" description="Basic and acidic residues" evidence="3">
    <location>
        <begin position="412"/>
        <end position="428"/>
    </location>
</feature>
<accession>A0AAD7V012</accession>
<dbReference type="AlphaFoldDB" id="A0AAD7V012"/>
<feature type="compositionally biased region" description="Polar residues" evidence="3">
    <location>
        <begin position="363"/>
        <end position="373"/>
    </location>
</feature>
<dbReference type="SMART" id="SM00238">
    <property type="entry name" value="BIR"/>
    <property type="match status" value="2"/>
</dbReference>
<reference evidence="4 5" key="1">
    <citation type="submission" date="2023-03" db="EMBL/GenBank/DDBJ databases">
        <title>Genome sequence of Lichtheimia ornata CBS 291.66.</title>
        <authorList>
            <person name="Mohabir J.T."/>
            <person name="Shea T.P."/>
            <person name="Kurbessoian T."/>
            <person name="Berby B."/>
            <person name="Fontaine J."/>
            <person name="Livny J."/>
            <person name="Gnirke A."/>
            <person name="Stajich J.E."/>
            <person name="Cuomo C.A."/>
        </authorList>
    </citation>
    <scope>NUCLEOTIDE SEQUENCE [LARGE SCALE GENOMIC DNA]</scope>
    <source>
        <strain evidence="4">CBS 291.66</strain>
    </source>
</reference>
<dbReference type="RefSeq" id="XP_058340655.1">
    <property type="nucleotide sequence ID" value="XM_058488630.1"/>
</dbReference>
<evidence type="ECO:0000313" key="5">
    <source>
        <dbReference type="Proteomes" id="UP001234581"/>
    </source>
</evidence>
<dbReference type="InterPro" id="IPR051190">
    <property type="entry name" value="Baculoviral_IAP"/>
</dbReference>
<dbReference type="PROSITE" id="PS50143">
    <property type="entry name" value="BIR_REPEAT_2"/>
    <property type="match status" value="2"/>
</dbReference>
<dbReference type="PANTHER" id="PTHR46771">
    <property type="entry name" value="DETERIN"/>
    <property type="match status" value="1"/>
</dbReference>
<dbReference type="GO" id="GO:0046872">
    <property type="term" value="F:metal ion binding"/>
    <property type="evidence" value="ECO:0007669"/>
    <property type="project" value="UniProtKB-KW"/>
</dbReference>
<feature type="region of interest" description="Disordered" evidence="3">
    <location>
        <begin position="505"/>
        <end position="566"/>
    </location>
</feature>
<dbReference type="SUPFAM" id="SSF57924">
    <property type="entry name" value="Inhibitor of apoptosis (IAP) repeat"/>
    <property type="match status" value="2"/>
</dbReference>
<keyword evidence="5" id="KW-1185">Reference proteome</keyword>
<gene>
    <name evidence="4" type="ORF">O0I10_008628</name>
</gene>
<keyword evidence="1" id="KW-0479">Metal-binding</keyword>
<dbReference type="Proteomes" id="UP001234581">
    <property type="component" value="Unassembled WGS sequence"/>
</dbReference>
<feature type="compositionally biased region" description="Basic and acidic residues" evidence="3">
    <location>
        <begin position="521"/>
        <end position="537"/>
    </location>
</feature>
<dbReference type="Gene3D" id="1.10.1170.10">
    <property type="entry name" value="Inhibitor Of Apoptosis Protein (2mihbC-IAP-1), Chain A"/>
    <property type="match status" value="2"/>
</dbReference>
<feature type="compositionally biased region" description="Polar residues" evidence="3">
    <location>
        <begin position="542"/>
        <end position="562"/>
    </location>
</feature>
<protein>
    <recommendedName>
        <fullName evidence="6">Protein bir1</fullName>
    </recommendedName>
</protein>
<keyword evidence="2" id="KW-0862">Zinc</keyword>
<feature type="compositionally biased region" description="Polar residues" evidence="3">
    <location>
        <begin position="505"/>
        <end position="520"/>
    </location>
</feature>
<organism evidence="4 5">
    <name type="scientific">Lichtheimia ornata</name>
    <dbReference type="NCBI Taxonomy" id="688661"/>
    <lineage>
        <taxon>Eukaryota</taxon>
        <taxon>Fungi</taxon>
        <taxon>Fungi incertae sedis</taxon>
        <taxon>Mucoromycota</taxon>
        <taxon>Mucoromycotina</taxon>
        <taxon>Mucoromycetes</taxon>
        <taxon>Mucorales</taxon>
        <taxon>Lichtheimiaceae</taxon>
        <taxon>Lichtheimia</taxon>
    </lineage>
</organism>
<dbReference type="CDD" id="cd00022">
    <property type="entry name" value="BIR"/>
    <property type="match status" value="1"/>
</dbReference>
<dbReference type="PANTHER" id="PTHR46771:SF5">
    <property type="entry name" value="DETERIN"/>
    <property type="match status" value="1"/>
</dbReference>
<feature type="compositionally biased region" description="Low complexity" evidence="3">
    <location>
        <begin position="429"/>
        <end position="438"/>
    </location>
</feature>
<feature type="compositionally biased region" description="Polar residues" evidence="3">
    <location>
        <begin position="381"/>
        <end position="394"/>
    </location>
</feature>
<feature type="compositionally biased region" description="Polar residues" evidence="3">
    <location>
        <begin position="265"/>
        <end position="290"/>
    </location>
</feature>
<evidence type="ECO:0000256" key="2">
    <source>
        <dbReference type="ARBA" id="ARBA00022833"/>
    </source>
</evidence>
<feature type="compositionally biased region" description="Polar residues" evidence="3">
    <location>
        <begin position="194"/>
        <end position="209"/>
    </location>
</feature>
<dbReference type="InterPro" id="IPR001370">
    <property type="entry name" value="BIR_rpt"/>
</dbReference>
<dbReference type="Pfam" id="PF00653">
    <property type="entry name" value="BIR"/>
    <property type="match status" value="2"/>
</dbReference>
<feature type="compositionally biased region" description="Basic and acidic residues" evidence="3">
    <location>
        <begin position="291"/>
        <end position="310"/>
    </location>
</feature>
<comment type="caution">
    <text evidence="4">The sequence shown here is derived from an EMBL/GenBank/DDBJ whole genome shotgun (WGS) entry which is preliminary data.</text>
</comment>